<sequence>MGLDINLLSIIIMAVIGIIVIYAMFFEGFIDRVGKLFFILPTNESKEYSRQREITLQSTNNHHSKHKSDKKSYLICEKKLLNELVLEIEYCKENVRYYNSKITECENSLEQIISDYHELQNMNSTNSKELDNQNELYELKELMDIKTRELKTMENSLNSELKALDDLNKKIIDN</sequence>
<keyword evidence="1" id="KW-1133">Transmembrane helix</keyword>
<keyword evidence="1" id="KW-0812">Transmembrane</keyword>
<protein>
    <submittedName>
        <fullName evidence="2">Chromosome segregation ATPase</fullName>
    </submittedName>
</protein>
<organism evidence="2 3">
    <name type="scientific">Methanococcus voltae PS</name>
    <dbReference type="NCBI Taxonomy" id="523842"/>
    <lineage>
        <taxon>Archaea</taxon>
        <taxon>Methanobacteriati</taxon>
        <taxon>Methanobacteriota</taxon>
        <taxon>Methanomada group</taxon>
        <taxon>Methanococci</taxon>
        <taxon>Methanococcales</taxon>
        <taxon>Methanococcaceae</taxon>
        <taxon>Methanococcus</taxon>
    </lineage>
</organism>
<keyword evidence="3" id="KW-1185">Reference proteome</keyword>
<proteinExistence type="predicted"/>
<reference evidence="2" key="1">
    <citation type="submission" date="2022-08" db="EMBL/GenBank/DDBJ databases">
        <title>Genomic Encyclopedia of Type Strains, Phase V (KMG-V): Genome sequencing to study the core and pangenomes of soil and plant-associated prokaryotes.</title>
        <authorList>
            <person name="Whitman W."/>
        </authorList>
    </citation>
    <scope>NUCLEOTIDE SEQUENCE</scope>
    <source>
        <strain evidence="2">PS</strain>
    </source>
</reference>
<dbReference type="RefSeq" id="WP_259052578.1">
    <property type="nucleotide sequence ID" value="NZ_JANUCQ010000005.1"/>
</dbReference>
<name>A0ABT2F080_METVO</name>
<dbReference type="EMBL" id="JANUCQ010000005">
    <property type="protein sequence ID" value="MCS3922870.1"/>
    <property type="molecule type" value="Genomic_DNA"/>
</dbReference>
<gene>
    <name evidence="2" type="ORF">M2325_001580</name>
</gene>
<dbReference type="Proteomes" id="UP001140258">
    <property type="component" value="Unassembled WGS sequence"/>
</dbReference>
<evidence type="ECO:0000256" key="1">
    <source>
        <dbReference type="SAM" id="Phobius"/>
    </source>
</evidence>
<accession>A0ABT2F080</accession>
<feature type="transmembrane region" description="Helical" evidence="1">
    <location>
        <begin position="6"/>
        <end position="26"/>
    </location>
</feature>
<comment type="caution">
    <text evidence="2">The sequence shown here is derived from an EMBL/GenBank/DDBJ whole genome shotgun (WGS) entry which is preliminary data.</text>
</comment>
<evidence type="ECO:0000313" key="3">
    <source>
        <dbReference type="Proteomes" id="UP001140258"/>
    </source>
</evidence>
<evidence type="ECO:0000313" key="2">
    <source>
        <dbReference type="EMBL" id="MCS3922870.1"/>
    </source>
</evidence>
<keyword evidence="1" id="KW-0472">Membrane</keyword>